<feature type="region of interest" description="Disordered" evidence="1">
    <location>
        <begin position="1"/>
        <end position="73"/>
    </location>
</feature>
<reference evidence="2 3" key="1">
    <citation type="journal article" date="2020" name="G3 (Bethesda)">
        <title>Improved Reference Genome for Cyclotella cryptica CCMP332, a Model for Cell Wall Morphogenesis, Salinity Adaptation, and Lipid Production in Diatoms (Bacillariophyta).</title>
        <authorList>
            <person name="Roberts W.R."/>
            <person name="Downey K.M."/>
            <person name="Ruck E.C."/>
            <person name="Traller J.C."/>
            <person name="Alverson A.J."/>
        </authorList>
    </citation>
    <scope>NUCLEOTIDE SEQUENCE [LARGE SCALE GENOMIC DNA]</scope>
    <source>
        <strain evidence="2 3">CCMP332</strain>
    </source>
</reference>
<protein>
    <submittedName>
        <fullName evidence="2">Uncharacterized protein</fullName>
    </submittedName>
</protein>
<comment type="caution">
    <text evidence="2">The sequence shown here is derived from an EMBL/GenBank/DDBJ whole genome shotgun (WGS) entry which is preliminary data.</text>
</comment>
<dbReference type="AlphaFoldDB" id="A0ABD3PVF8"/>
<gene>
    <name evidence="2" type="ORF">HJC23_007508</name>
</gene>
<proteinExistence type="predicted"/>
<keyword evidence="3" id="KW-1185">Reference proteome</keyword>
<evidence type="ECO:0000313" key="3">
    <source>
        <dbReference type="Proteomes" id="UP001516023"/>
    </source>
</evidence>
<accession>A0ABD3PVF8</accession>
<dbReference type="Proteomes" id="UP001516023">
    <property type="component" value="Unassembled WGS sequence"/>
</dbReference>
<feature type="compositionally biased region" description="Polar residues" evidence="1">
    <location>
        <begin position="1"/>
        <end position="22"/>
    </location>
</feature>
<sequence length="193" mass="21009">MIHSAVSTLPQPINPHTPSNKASDGREPTQTHSNASKKDIDGENATASTLFAIEEGSGSRPQSESRRVASRVKRIAPAPTTKFHWEGAGSSFTSVGSSFVSAASQSSVYQYVDDDIGNVEEEEKSSAETVRARRRPNHSIRNSFRRSIHDTLLDDNERTAFTTTLTKSEFLAEIMNGFLDDVPDKSSDGHLAS</sequence>
<evidence type="ECO:0000256" key="1">
    <source>
        <dbReference type="SAM" id="MobiDB-lite"/>
    </source>
</evidence>
<organism evidence="2 3">
    <name type="scientific">Cyclotella cryptica</name>
    <dbReference type="NCBI Taxonomy" id="29204"/>
    <lineage>
        <taxon>Eukaryota</taxon>
        <taxon>Sar</taxon>
        <taxon>Stramenopiles</taxon>
        <taxon>Ochrophyta</taxon>
        <taxon>Bacillariophyta</taxon>
        <taxon>Coscinodiscophyceae</taxon>
        <taxon>Thalassiosirophycidae</taxon>
        <taxon>Stephanodiscales</taxon>
        <taxon>Stephanodiscaceae</taxon>
        <taxon>Cyclotella</taxon>
    </lineage>
</organism>
<name>A0ABD3PVF8_9STRA</name>
<dbReference type="EMBL" id="JABMIG020000110">
    <property type="protein sequence ID" value="KAL3791741.1"/>
    <property type="molecule type" value="Genomic_DNA"/>
</dbReference>
<evidence type="ECO:0000313" key="2">
    <source>
        <dbReference type="EMBL" id="KAL3791741.1"/>
    </source>
</evidence>